<evidence type="ECO:0000256" key="2">
    <source>
        <dbReference type="SAM" id="MobiDB-lite"/>
    </source>
</evidence>
<comment type="caution">
    <text evidence="5">The sequence shown here is derived from an EMBL/GenBank/DDBJ whole genome shotgun (WGS) entry which is preliminary data.</text>
</comment>
<dbReference type="EMBL" id="CAJVAP010000020">
    <property type="protein sequence ID" value="CAG7614814.1"/>
    <property type="molecule type" value="Genomic_DNA"/>
</dbReference>
<keyword evidence="3" id="KW-1133">Transmembrane helix</keyword>
<feature type="region of interest" description="Disordered" evidence="2">
    <location>
        <begin position="1"/>
        <end position="23"/>
    </location>
</feature>
<organism evidence="5 6">
    <name type="scientific">Leucobacter soli</name>
    <dbReference type="NCBI Taxonomy" id="2812850"/>
    <lineage>
        <taxon>Bacteria</taxon>
        <taxon>Bacillati</taxon>
        <taxon>Actinomycetota</taxon>
        <taxon>Actinomycetes</taxon>
        <taxon>Micrococcales</taxon>
        <taxon>Microbacteriaceae</taxon>
        <taxon>Leucobacter</taxon>
    </lineage>
</organism>
<feature type="transmembrane region" description="Helical" evidence="3">
    <location>
        <begin position="246"/>
        <end position="267"/>
    </location>
</feature>
<feature type="transmembrane region" description="Helical" evidence="3">
    <location>
        <begin position="187"/>
        <end position="206"/>
    </location>
</feature>
<evidence type="ECO:0000256" key="1">
    <source>
        <dbReference type="ARBA" id="ARBA00007362"/>
    </source>
</evidence>
<reference evidence="5" key="1">
    <citation type="submission" date="2021-06" db="EMBL/GenBank/DDBJ databases">
        <authorList>
            <person name="Criscuolo A."/>
        </authorList>
    </citation>
    <scope>NUCLEOTIDE SEQUENCE</scope>
    <source>
        <strain evidence="5">CIP111803</strain>
    </source>
</reference>
<protein>
    <recommendedName>
        <fullName evidence="4">EamA domain-containing protein</fullName>
    </recommendedName>
</protein>
<comment type="similarity">
    <text evidence="1">Belongs to the EamA transporter family.</text>
</comment>
<dbReference type="GO" id="GO:0015565">
    <property type="term" value="F:threonine efflux transmembrane transporter activity"/>
    <property type="evidence" value="ECO:0007669"/>
    <property type="project" value="TreeGrafter"/>
</dbReference>
<feature type="domain" description="EamA" evidence="4">
    <location>
        <begin position="53"/>
        <end position="176"/>
    </location>
</feature>
<evidence type="ECO:0000313" key="5">
    <source>
        <dbReference type="EMBL" id="CAG7614814.1"/>
    </source>
</evidence>
<keyword evidence="3" id="KW-0812">Transmembrane</keyword>
<feature type="transmembrane region" description="Helical" evidence="3">
    <location>
        <begin position="112"/>
        <end position="132"/>
    </location>
</feature>
<sequence>MNTNTIHSTPTTHRPEPFSARRSARRSARLPALLAARLAFTIAHAPASTKGGIGLLLVLIASSSVQVSAAFSRTLFDHLDPFGVSGLRFAIAATLMLSVVRPRLRGRSRADWTMILLYGTSIAAMNICMYRALVHLPLGVAITLEFLGPFAVAILASRRPRQAAYAVLGLIGVVVIARPSADLDLLGLLFGGLAAVSLAGYVVVAERIGRSGGGASELALAIGLAAILASPFAIAAVPSLRWSDAPILGASALLGVILAFTADFLAVRIVGARTVAILLSLDPVLAAIIGAVALGEHLDALTVAGMVCVAIAGGLSAFATGRTEPATATPQREARRRSSATMSASTANSNTASARSRPFGFARSDSPSASSASSASIGYTRSGAPRSSAPPAESRSIAPITR</sequence>
<name>A0A916JY34_9MICO</name>
<dbReference type="RefSeq" id="WP_218115656.1">
    <property type="nucleotide sequence ID" value="NZ_CAJVAP010000020.1"/>
</dbReference>
<gene>
    <name evidence="5" type="ORF">LEUCIP111803_01820</name>
</gene>
<dbReference type="AlphaFoldDB" id="A0A916JY34"/>
<dbReference type="Pfam" id="PF00892">
    <property type="entry name" value="EamA"/>
    <property type="match status" value="2"/>
</dbReference>
<evidence type="ECO:0000256" key="3">
    <source>
        <dbReference type="SAM" id="Phobius"/>
    </source>
</evidence>
<feature type="transmembrane region" description="Helical" evidence="3">
    <location>
        <begin position="53"/>
        <end position="76"/>
    </location>
</feature>
<feature type="transmembrane region" description="Helical" evidence="3">
    <location>
        <begin position="163"/>
        <end position="181"/>
    </location>
</feature>
<feature type="compositionally biased region" description="Low complexity" evidence="2">
    <location>
        <begin position="384"/>
        <end position="402"/>
    </location>
</feature>
<dbReference type="GO" id="GO:0005886">
    <property type="term" value="C:plasma membrane"/>
    <property type="evidence" value="ECO:0007669"/>
    <property type="project" value="TreeGrafter"/>
</dbReference>
<feature type="transmembrane region" description="Helical" evidence="3">
    <location>
        <begin position="218"/>
        <end position="240"/>
    </location>
</feature>
<feature type="domain" description="EamA" evidence="4">
    <location>
        <begin position="186"/>
        <end position="312"/>
    </location>
</feature>
<dbReference type="Proteomes" id="UP000693892">
    <property type="component" value="Unassembled WGS sequence"/>
</dbReference>
<dbReference type="PANTHER" id="PTHR22911:SF37">
    <property type="entry name" value="THREONINE_HOMOSERINE EXPORTER RHTA"/>
    <property type="match status" value="1"/>
</dbReference>
<evidence type="ECO:0000259" key="4">
    <source>
        <dbReference type="Pfam" id="PF00892"/>
    </source>
</evidence>
<feature type="transmembrane region" description="Helical" evidence="3">
    <location>
        <begin position="274"/>
        <end position="294"/>
    </location>
</feature>
<keyword evidence="6" id="KW-1185">Reference proteome</keyword>
<feature type="transmembrane region" description="Helical" evidence="3">
    <location>
        <begin position="300"/>
        <end position="319"/>
    </location>
</feature>
<keyword evidence="3" id="KW-0472">Membrane</keyword>
<feature type="region of interest" description="Disordered" evidence="2">
    <location>
        <begin position="323"/>
        <end position="402"/>
    </location>
</feature>
<feature type="compositionally biased region" description="Polar residues" evidence="2">
    <location>
        <begin position="1"/>
        <end position="12"/>
    </location>
</feature>
<accession>A0A916JY34</accession>
<feature type="compositionally biased region" description="Low complexity" evidence="2">
    <location>
        <begin position="339"/>
        <end position="376"/>
    </location>
</feature>
<proteinExistence type="inferred from homology"/>
<dbReference type="PANTHER" id="PTHR22911">
    <property type="entry name" value="ACYL-MALONYL CONDENSING ENZYME-RELATED"/>
    <property type="match status" value="1"/>
</dbReference>
<dbReference type="InterPro" id="IPR000620">
    <property type="entry name" value="EamA_dom"/>
</dbReference>
<evidence type="ECO:0000313" key="6">
    <source>
        <dbReference type="Proteomes" id="UP000693892"/>
    </source>
</evidence>
<feature type="transmembrane region" description="Helical" evidence="3">
    <location>
        <begin position="82"/>
        <end position="100"/>
    </location>
</feature>
<feature type="transmembrane region" description="Helical" evidence="3">
    <location>
        <begin position="138"/>
        <end position="156"/>
    </location>
</feature>